<keyword evidence="1" id="KW-0812">Transmembrane</keyword>
<evidence type="ECO:0000313" key="2">
    <source>
        <dbReference type="EMBL" id="ARS00905.1"/>
    </source>
</evidence>
<proteinExistence type="predicted"/>
<dbReference type="AlphaFoldDB" id="A0A1X9WDB0"/>
<keyword evidence="1" id="KW-0472">Membrane</keyword>
<feature type="transmembrane region" description="Helical" evidence="1">
    <location>
        <begin position="43"/>
        <end position="65"/>
    </location>
</feature>
<geneLocation type="mitochondrion" evidence="2"/>
<organism evidence="2">
    <name type="scientific">Isodiametra pulchra</name>
    <name type="common">Acoelomorph flatworm</name>
    <name type="synonym">Convoluta pulchra</name>
    <dbReference type="NCBI Taxonomy" id="504439"/>
    <lineage>
        <taxon>Eukaryota</taxon>
        <taxon>Metazoa</taxon>
        <taxon>Xenacoelomorpha</taxon>
        <taxon>Acoelomorpha</taxon>
        <taxon>Acoela</taxon>
        <taxon>Isodiametridae</taxon>
        <taxon>Isodiametra</taxon>
    </lineage>
</organism>
<keyword evidence="1" id="KW-1133">Transmembrane helix</keyword>
<dbReference type="InterPro" id="IPR042106">
    <property type="entry name" value="Nuo/plastoQ_OxRdtase_6_NuoJ"/>
</dbReference>
<accession>A0A1X9WDB0</accession>
<dbReference type="Gene3D" id="1.20.120.1200">
    <property type="entry name" value="NADH-ubiquinone/plastoquinone oxidoreductase chain 6, subunit NuoJ"/>
    <property type="match status" value="1"/>
</dbReference>
<evidence type="ECO:0000256" key="1">
    <source>
        <dbReference type="SAM" id="Phobius"/>
    </source>
</evidence>
<feature type="transmembrane region" description="Helical" evidence="1">
    <location>
        <begin position="149"/>
        <end position="170"/>
    </location>
</feature>
<keyword evidence="2" id="KW-0496">Mitochondrion</keyword>
<dbReference type="EMBL" id="KY825224">
    <property type="protein sequence ID" value="ARS00905.1"/>
    <property type="molecule type" value="Genomic_DNA"/>
</dbReference>
<protein>
    <submittedName>
        <fullName evidence="2">NADH dehydrogenase subunit 6</fullName>
    </submittedName>
</protein>
<name>A0A1X9WDB0_ISOPU</name>
<feature type="transmembrane region" description="Helical" evidence="1">
    <location>
        <begin position="6"/>
        <end position="31"/>
    </location>
</feature>
<sequence>MIWGMTLFVVSISLSSSPLFLLFSIISLSLLMSTFFFSFSAFFLFFIWGIVYIGGMMIVFTYVVFFSNYKNLTTQQNKNWQQNLLQGSLFWFAAMLILFKKKNFYLEQASLFLKNWQPSFWKEGVFAGGSQWQKNEMASFFFLLSEMNIFFLFFLFLLIGGVLMIVLPMLKTTATSFSQPLQQ</sequence>
<reference evidence="2" key="1">
    <citation type="journal article" date="2017" name="Sci. Rep.">
        <title>The mitochondrial genomes of the acoelomorph worms Paratomella rubra, Isodiametra pulchra and Archaphanostoma ylvae.</title>
        <authorList>
            <person name="Robertson H.E."/>
            <person name="Lapraz F."/>
            <person name="Egger B."/>
            <person name="Telford M.J."/>
            <person name="Schiffer P.H."/>
        </authorList>
    </citation>
    <scope>NUCLEOTIDE SEQUENCE</scope>
</reference>
<gene>
    <name evidence="2" type="primary">nad6</name>
</gene>